<evidence type="ECO:0000256" key="11">
    <source>
        <dbReference type="SAM" id="SignalP"/>
    </source>
</evidence>
<keyword evidence="6" id="KW-0961">Cell wall biogenesis/degradation</keyword>
<keyword evidence="13" id="KW-0121">Carboxypeptidase</keyword>
<dbReference type="GO" id="GO:0008360">
    <property type="term" value="P:regulation of cell shape"/>
    <property type="evidence" value="ECO:0007669"/>
    <property type="project" value="UniProtKB-KW"/>
</dbReference>
<keyword evidence="13" id="KW-0645">Protease</keyword>
<keyword evidence="2 11" id="KW-0732">Signal</keyword>
<dbReference type="Proteomes" id="UP001198182">
    <property type="component" value="Unassembled WGS sequence"/>
</dbReference>
<keyword evidence="10" id="KW-0472">Membrane</keyword>
<evidence type="ECO:0000259" key="12">
    <source>
        <dbReference type="Pfam" id="PF00768"/>
    </source>
</evidence>
<dbReference type="GO" id="GO:0006508">
    <property type="term" value="P:proteolysis"/>
    <property type="evidence" value="ECO:0007669"/>
    <property type="project" value="InterPro"/>
</dbReference>
<evidence type="ECO:0000256" key="8">
    <source>
        <dbReference type="PIRSR" id="PIRSR618044-2"/>
    </source>
</evidence>
<keyword evidence="4" id="KW-0133">Cell shape</keyword>
<dbReference type="RefSeq" id="WP_308452297.1">
    <property type="nucleotide sequence ID" value="NZ_JAJEQR010000001.1"/>
</dbReference>
<sequence length="478" mass="52722">MKERRRGAVRLLALLMAIMLLVPTISAAAAGGKEDRTAIDYSGQTEWPAGPEIIGEGGFLIELNSGAILYQKNADEQFYPASITKILTALVVIENCSLDEMVTFSYNAVHDLEEGAYSYIADTGDQLSVEDCLYAMLLQSSNEAAYALAEHCGGTVDGFAEKMNAKAKEVGATNSHFANPHGLFNENHYTTPHDMAMIMWAAIQNETFLTIDSTFSYRTAVTKTQPDGFYCQMRHAMMNTTSEYFNSSVVAGKTGYTQASKNTLVTYAVRDDMELVSVVMRSEANGQIYKDTQALLDYGFNSFAFQPISQNADLAAMEDQLGGIINRVVQNIEVTSEAKALLPKDSTGIDFAQEFSVDTDSLSGDEMQGSLLYRWGDMIMGRDPVLIRFVPEAASAAESENFANGSQAAETTPAPAKSGFSLETLTNLDVPMPVRILLVVILVILVIILIFQIVNLFSRRNRRRRRRKGRKSKTKRYY</sequence>
<dbReference type="GO" id="GO:0071555">
    <property type="term" value="P:cell wall organization"/>
    <property type="evidence" value="ECO:0007669"/>
    <property type="project" value="UniProtKB-KW"/>
</dbReference>
<keyword evidence="10" id="KW-1133">Transmembrane helix</keyword>
<dbReference type="SUPFAM" id="SSF56601">
    <property type="entry name" value="beta-lactamase/transpeptidase-like"/>
    <property type="match status" value="1"/>
</dbReference>
<proteinExistence type="inferred from homology"/>
<evidence type="ECO:0000256" key="3">
    <source>
        <dbReference type="ARBA" id="ARBA00022801"/>
    </source>
</evidence>
<dbReference type="GO" id="GO:0009002">
    <property type="term" value="F:serine-type D-Ala-D-Ala carboxypeptidase activity"/>
    <property type="evidence" value="ECO:0007669"/>
    <property type="project" value="InterPro"/>
</dbReference>
<keyword evidence="10" id="KW-0812">Transmembrane</keyword>
<dbReference type="Gene3D" id="3.40.710.10">
    <property type="entry name" value="DD-peptidase/beta-lactamase superfamily"/>
    <property type="match status" value="1"/>
</dbReference>
<feature type="domain" description="Peptidase S11 D-alanyl-D-alanine carboxypeptidase A N-terminal" evidence="12">
    <location>
        <begin position="51"/>
        <end position="282"/>
    </location>
</feature>
<accession>A0AAE3E7J9</accession>
<evidence type="ECO:0000313" key="13">
    <source>
        <dbReference type="EMBL" id="MCC2229459.1"/>
    </source>
</evidence>
<evidence type="ECO:0000256" key="2">
    <source>
        <dbReference type="ARBA" id="ARBA00022729"/>
    </source>
</evidence>
<dbReference type="InterPro" id="IPR018044">
    <property type="entry name" value="Peptidase_S11"/>
</dbReference>
<dbReference type="InterPro" id="IPR001967">
    <property type="entry name" value="Peptidase_S11_N"/>
</dbReference>
<keyword evidence="5" id="KW-0573">Peptidoglycan synthesis</keyword>
<keyword evidence="14" id="KW-1185">Reference proteome</keyword>
<dbReference type="Pfam" id="PF00768">
    <property type="entry name" value="Peptidase_S11"/>
    <property type="match status" value="1"/>
</dbReference>
<comment type="caution">
    <text evidence="13">The sequence shown here is derived from an EMBL/GenBank/DDBJ whole genome shotgun (WGS) entry which is preliminary data.</text>
</comment>
<dbReference type="PRINTS" id="PR00725">
    <property type="entry name" value="DADACBPTASE1"/>
</dbReference>
<evidence type="ECO:0000256" key="1">
    <source>
        <dbReference type="ARBA" id="ARBA00007164"/>
    </source>
</evidence>
<comment type="similarity">
    <text evidence="1 9">Belongs to the peptidase S11 family.</text>
</comment>
<evidence type="ECO:0000256" key="9">
    <source>
        <dbReference type="RuleBase" id="RU004016"/>
    </source>
</evidence>
<name>A0AAE3E7J9_9FIRM</name>
<evidence type="ECO:0000256" key="10">
    <source>
        <dbReference type="SAM" id="Phobius"/>
    </source>
</evidence>
<dbReference type="InterPro" id="IPR012338">
    <property type="entry name" value="Beta-lactam/transpept-like"/>
</dbReference>
<evidence type="ECO:0000313" key="14">
    <source>
        <dbReference type="Proteomes" id="UP001198182"/>
    </source>
</evidence>
<dbReference type="AlphaFoldDB" id="A0AAE3E7J9"/>
<evidence type="ECO:0000256" key="4">
    <source>
        <dbReference type="ARBA" id="ARBA00022960"/>
    </source>
</evidence>
<dbReference type="PANTHER" id="PTHR21581">
    <property type="entry name" value="D-ALANYL-D-ALANINE CARBOXYPEPTIDASE"/>
    <property type="match status" value="1"/>
</dbReference>
<organism evidence="13 14">
    <name type="scientific">Hominifimenecus microfluidus</name>
    <dbReference type="NCBI Taxonomy" id="2885348"/>
    <lineage>
        <taxon>Bacteria</taxon>
        <taxon>Bacillati</taxon>
        <taxon>Bacillota</taxon>
        <taxon>Clostridia</taxon>
        <taxon>Lachnospirales</taxon>
        <taxon>Lachnospiraceae</taxon>
        <taxon>Hominifimenecus</taxon>
    </lineage>
</organism>
<dbReference type="GO" id="GO:0009252">
    <property type="term" value="P:peptidoglycan biosynthetic process"/>
    <property type="evidence" value="ECO:0007669"/>
    <property type="project" value="UniProtKB-KW"/>
</dbReference>
<dbReference type="EMBL" id="JAJEQR010000001">
    <property type="protein sequence ID" value="MCC2229459.1"/>
    <property type="molecule type" value="Genomic_DNA"/>
</dbReference>
<keyword evidence="3" id="KW-0378">Hydrolase</keyword>
<gene>
    <name evidence="13" type="ORF">LKD81_00400</name>
</gene>
<evidence type="ECO:0000256" key="7">
    <source>
        <dbReference type="PIRSR" id="PIRSR618044-1"/>
    </source>
</evidence>
<feature type="signal peptide" evidence="11">
    <location>
        <begin position="1"/>
        <end position="29"/>
    </location>
</feature>
<evidence type="ECO:0000256" key="5">
    <source>
        <dbReference type="ARBA" id="ARBA00022984"/>
    </source>
</evidence>
<feature type="active site" description="Proton acceptor" evidence="7">
    <location>
        <position position="85"/>
    </location>
</feature>
<protein>
    <submittedName>
        <fullName evidence="13">D-alanyl-D-alanine carboxypeptidase</fullName>
    </submittedName>
</protein>
<feature type="binding site" evidence="8">
    <location>
        <position position="253"/>
    </location>
    <ligand>
        <name>substrate</name>
    </ligand>
</feature>
<dbReference type="PANTHER" id="PTHR21581:SF33">
    <property type="entry name" value="D-ALANYL-D-ALANINE CARBOXYPEPTIDASE DACB"/>
    <property type="match status" value="1"/>
</dbReference>
<reference evidence="13" key="1">
    <citation type="submission" date="2021-10" db="EMBL/GenBank/DDBJ databases">
        <title>Anaerobic single-cell dispensing facilitates the cultivation of human gut bacteria.</title>
        <authorList>
            <person name="Afrizal A."/>
        </authorList>
    </citation>
    <scope>NUCLEOTIDE SEQUENCE</scope>
    <source>
        <strain evidence="13">CLA-AA-H215</strain>
    </source>
</reference>
<feature type="active site" description="Acyl-ester intermediate" evidence="7">
    <location>
        <position position="82"/>
    </location>
</feature>
<feature type="transmembrane region" description="Helical" evidence="10">
    <location>
        <begin position="436"/>
        <end position="458"/>
    </location>
</feature>
<evidence type="ECO:0000256" key="6">
    <source>
        <dbReference type="ARBA" id="ARBA00023316"/>
    </source>
</evidence>
<feature type="chain" id="PRO_5041964706" evidence="11">
    <location>
        <begin position="30"/>
        <end position="478"/>
    </location>
</feature>
<feature type="active site" evidence="7">
    <location>
        <position position="140"/>
    </location>
</feature>